<feature type="compositionally biased region" description="Pro residues" evidence="1">
    <location>
        <begin position="1404"/>
        <end position="1415"/>
    </location>
</feature>
<feature type="compositionally biased region" description="Low complexity" evidence="1">
    <location>
        <begin position="997"/>
        <end position="1006"/>
    </location>
</feature>
<feature type="region of interest" description="Disordered" evidence="1">
    <location>
        <begin position="989"/>
        <end position="1043"/>
    </location>
</feature>
<dbReference type="Proteomes" id="UP000001058">
    <property type="component" value="Unassembled WGS sequence"/>
</dbReference>
<feature type="region of interest" description="Disordered" evidence="1">
    <location>
        <begin position="151"/>
        <end position="202"/>
    </location>
</feature>
<name>D8TTK6_VOLCA</name>
<feature type="compositionally biased region" description="Low complexity" evidence="1">
    <location>
        <begin position="1416"/>
        <end position="1435"/>
    </location>
</feature>
<dbReference type="GeneID" id="9616438"/>
<feature type="region of interest" description="Disordered" evidence="1">
    <location>
        <begin position="1622"/>
        <end position="1662"/>
    </location>
</feature>
<dbReference type="InParanoid" id="D8TTK6"/>
<evidence type="ECO:0000313" key="2">
    <source>
        <dbReference type="EMBL" id="EFJ49215.1"/>
    </source>
</evidence>
<dbReference type="Pfam" id="PF12576">
    <property type="entry name" value="DUF3754"/>
    <property type="match status" value="1"/>
</dbReference>
<feature type="compositionally biased region" description="Basic and acidic residues" evidence="1">
    <location>
        <begin position="191"/>
        <end position="202"/>
    </location>
</feature>
<feature type="region of interest" description="Disordered" evidence="1">
    <location>
        <begin position="1"/>
        <end position="26"/>
    </location>
</feature>
<accession>D8TTK6</accession>
<feature type="compositionally biased region" description="Acidic residues" evidence="1">
    <location>
        <begin position="1881"/>
        <end position="1891"/>
    </location>
</feature>
<feature type="compositionally biased region" description="Basic residues" evidence="1">
    <location>
        <begin position="1898"/>
        <end position="1907"/>
    </location>
</feature>
<feature type="compositionally biased region" description="Polar residues" evidence="1">
    <location>
        <begin position="1359"/>
        <end position="1369"/>
    </location>
</feature>
<reference evidence="2 3" key="1">
    <citation type="journal article" date="2010" name="Science">
        <title>Genomic analysis of organismal complexity in the multicellular green alga Volvox carteri.</title>
        <authorList>
            <person name="Prochnik S.E."/>
            <person name="Umen J."/>
            <person name="Nedelcu A.M."/>
            <person name="Hallmann A."/>
            <person name="Miller S.M."/>
            <person name="Nishii I."/>
            <person name="Ferris P."/>
            <person name="Kuo A."/>
            <person name="Mitros T."/>
            <person name="Fritz-Laylin L.K."/>
            <person name="Hellsten U."/>
            <person name="Chapman J."/>
            <person name="Simakov O."/>
            <person name="Rensing S.A."/>
            <person name="Terry A."/>
            <person name="Pangilinan J."/>
            <person name="Kapitonov V."/>
            <person name="Jurka J."/>
            <person name="Salamov A."/>
            <person name="Shapiro H."/>
            <person name="Schmutz J."/>
            <person name="Grimwood J."/>
            <person name="Lindquist E."/>
            <person name="Lucas S."/>
            <person name="Grigoriev I.V."/>
            <person name="Schmitt R."/>
            <person name="Kirk D."/>
            <person name="Rokhsar D.S."/>
        </authorList>
    </citation>
    <scope>NUCLEOTIDE SEQUENCE [LARGE SCALE GENOMIC DNA]</scope>
    <source>
        <strain evidence="3">f. Nagariensis / Eve</strain>
    </source>
</reference>
<feature type="region of interest" description="Disordered" evidence="1">
    <location>
        <begin position="224"/>
        <end position="243"/>
    </location>
</feature>
<feature type="region of interest" description="Disordered" evidence="1">
    <location>
        <begin position="1278"/>
        <end position="1462"/>
    </location>
</feature>
<sequence length="2227" mass="235415">MESTKWHAWPLTSGLGSRRLADSPRRCALRQSHVPSILAKLHQGNGPERSGPGDQPPTVPSTSISGLPPIPPVPRVGTCVQVPHQTFIDMGHSSDRFWTLATHTLVPPTHRKDMAILLACLESVYRAEYQQLAGEAITAISAANNAHVRSDGSVTEHQIEPDGGLSNAAAAASTSATLDTREGQRPQQQRGGERESKGEGEGALRVAAAAAAVIRSQGVVAEAASSVDEGGGAGEGGGRADDGDWVGVGDGDGADGPVLSAADLDWEALRQLLRLARRAGYQPLTIRDVRLADSLNTDYLSQLFIKGSPLRLDGALVEDFVDPSLPAEARPVLLLQRGYGRELQSGRLLLQKLDYLQTLAVGQAGGWAGGAAAVLAAVLFGTFEEAGPGAVVPFFVEGDTSSPEVQKRAVEAPLSDADYGSGLRASGFLPGAHQGVLDLQQQEQQQQQQMQVPRLSAGPESQAGGEEGQPPPPVSRRRNEDGSALARRADGSSGGGDAVAESWEAAPGGGNPGREPGAAVAAAPPAAGTAAAVAAAGTATADASTVTAASAASAAADGSVVASEASLGKKVQVETRPPVAEFAQPTTITGGTIVDNESAVQVLRATVSGEAAGRGGGAASPSPAACLVPKVAESEAAVSEPQPTPPPSPNPWTAALSRLYSALSDWGLVPRTDLIPLAAFNSHFPVRERPGRPPLYICKVSLGDALGGAEWLRGGLRGLLDGLLREEPTFREVMVLYRPAHSRMVHTLEPPPPPPPPRHRSGVTNPWSRWQGDAVGWRRRPQQTREYESGDGYGDGVAVPPAMEALGGDDGGGGGQRLRRLRRLRRRANRGLGSDWLRRLWAGWRGADEEPAVRRPPIQIRIYRDIPLPTWKVVLPEKLLQFRPLDLLRVDLFALAGLAGLLAQARYDSMLVDVITFGSAAVLLVRIILGYQRMADRFRSVVNELLAEKALAGQEGAVEALAMAAAQQQLRQSALAYVLLLHHCKPGGGGGGGGGQQELQRLQQQQDSEEEEEEEQSERAAAAAAGWAAGSAEAGSSGAGPAMATTSQLQELAEWALAHHSGVRVRFNACEALHELMRLGLVVQVTNQEGVDRSLGGRSYGAEKNGGGGGRSRDSENEDVGDILPGGGGGVRWRDSADDALNRRQGGGGGGGTVATSPYGIRTTRGQRGFDLPSPEEEDAGGCGCVVDEDEDQGWGWELWADGRTPARGPVAVDPFRIQKTAVLGGPADGGDSMTGALGNLSGPRLDTLRAAKLCFDVLPALARRPPWSHLTVALSASESKARSRQPSSHVSSPPEHSDQPPAPSETTSLLAPRTSRIRRTRPAANAASDAASTPARARGDTTSGVPGRRGREPEGRGSANTQDQQNRARGSEEAAVSGSLGVSTPGRSRRHDTAMANASGCKLPPPPPLPPPRPSSVLRSVPGAGRRDGGVAAAVRRRSRSIPAASDSDGSSGSSGSSTPHRAMLSWRTKYVPGELAGDLLTFAASVRQEAAGWHPLQISAALNHTVKGSTGGGSGGGEGRARDWDAAAAAATMKTVREVLNNLYGALMPHIPSISYARYAVNPLWVCAKTGYWGAEGSGFMEGLLQRLRGDGYQLLQQPNGQTHGILWWALSEYDQQQKEQQRQPLYEQQQQQQQPQLLQLQQKDRSVGQAGAGDGSSRLDEGVAAVQPAGLDLLRVSVSVLQRHERLDPESFTPQSLCNIFLAAARLKYDNDPDFIVHLVENLVAHPGPLQPQDISNTVYALGELYGTEGDADVVDVGVGVDDDDDPTEGPDRGKARRGSVCTAAGLAGQWNSSGSSSSSSSGGGAAAAGESTPAAEEEEVPGRGLPAVLLGHVRSLACRALLVGLDRFNPQALTNTLYGLARLSPRLMTDRSGGDPEDKDGDEDDDDHIQQRVVQKRYHHHQRQQQSAARGATPAFSASTRSARHPQGPLPPSDGGLPEDPETAWRLFVVQLGDHVRERLQYEPRTFNAQDLGNATWALAHLGYDDQSYYTVAVQAVLQGSCMESATPQNWAMFLWALVEPCRWYGDLRAWSSLPWLLACLGMYDTAVMDWIAWAAGTTSCRGLKPHWLSRSLWGMAVLPGAALVRHGDLAAALVAAVNQVEVQRFKEQELVQLWQTHLELSWAAAHSPSPAGGLQRLAREDELSFGGAEASAPGPQSPCQLQLRPDLVVAGRRVTVAITAQIASKPLLRVFGRDNVKCVPLWEWDSISVTARRAYLARLLGL</sequence>
<feature type="compositionally biased region" description="Low complexity" evidence="1">
    <location>
        <begin position="1442"/>
        <end position="1459"/>
    </location>
</feature>
<feature type="region of interest" description="Disordered" evidence="1">
    <location>
        <begin position="1758"/>
        <end position="1824"/>
    </location>
</feature>
<dbReference type="EMBL" id="GL378336">
    <property type="protein sequence ID" value="EFJ49215.1"/>
    <property type="molecule type" value="Genomic_DNA"/>
</dbReference>
<evidence type="ECO:0000256" key="1">
    <source>
        <dbReference type="SAM" id="MobiDB-lite"/>
    </source>
</evidence>
<keyword evidence="3" id="KW-1185">Reference proteome</keyword>
<feature type="region of interest" description="Disordered" evidence="1">
    <location>
        <begin position="747"/>
        <end position="794"/>
    </location>
</feature>
<dbReference type="InterPro" id="IPR022227">
    <property type="entry name" value="DUF3754"/>
</dbReference>
<evidence type="ECO:0000313" key="3">
    <source>
        <dbReference type="Proteomes" id="UP000001058"/>
    </source>
</evidence>
<feature type="compositionally biased region" description="Low complexity" evidence="1">
    <location>
        <begin position="1625"/>
        <end position="1644"/>
    </location>
</feature>
<organism evidence="3">
    <name type="scientific">Volvox carteri f. nagariensis</name>
    <dbReference type="NCBI Taxonomy" id="3068"/>
    <lineage>
        <taxon>Eukaryota</taxon>
        <taxon>Viridiplantae</taxon>
        <taxon>Chlorophyta</taxon>
        <taxon>core chlorophytes</taxon>
        <taxon>Chlorophyceae</taxon>
        <taxon>CS clade</taxon>
        <taxon>Chlamydomonadales</taxon>
        <taxon>Volvocaceae</taxon>
        <taxon>Volvox</taxon>
    </lineage>
</organism>
<feature type="compositionally biased region" description="Basic and acidic residues" evidence="1">
    <location>
        <begin position="1132"/>
        <end position="1142"/>
    </location>
</feature>
<feature type="region of interest" description="Disordered" evidence="1">
    <location>
        <begin position="1092"/>
        <end position="1182"/>
    </location>
</feature>
<feature type="compositionally biased region" description="Low complexity" evidence="1">
    <location>
        <begin position="1019"/>
        <end position="1040"/>
    </location>
</feature>
<dbReference type="eggNOG" id="ENOG502QUZS">
    <property type="taxonomic scope" value="Eukaryota"/>
</dbReference>
<dbReference type="KEGG" id="vcn:VOLCADRAFT_90139"/>
<feature type="compositionally biased region" description="Low complexity" evidence="1">
    <location>
        <begin position="1323"/>
        <end position="1337"/>
    </location>
</feature>
<feature type="region of interest" description="Disordered" evidence="1">
    <location>
        <begin position="440"/>
        <end position="522"/>
    </location>
</feature>
<dbReference type="PANTHER" id="PTHR33645:SF2">
    <property type="entry name" value="FAMILY PROTEIN, PUTATIVE (DUF3754)-RELATED"/>
    <property type="match status" value="1"/>
</dbReference>
<proteinExistence type="predicted"/>
<protein>
    <submittedName>
        <fullName evidence="2">Uncharacterized protein</fullName>
    </submittedName>
</protein>
<gene>
    <name evidence="2" type="ORF">VOLCADRAFT_90139</name>
</gene>
<feature type="region of interest" description="Disordered" evidence="1">
    <location>
        <begin position="1870"/>
        <end position="1942"/>
    </location>
</feature>
<dbReference type="RefSeq" id="XP_002949663.1">
    <property type="nucleotide sequence ID" value="XM_002949617.1"/>
</dbReference>
<dbReference type="OrthoDB" id="2020015at2759"/>
<feature type="compositionally biased region" description="Acidic residues" evidence="1">
    <location>
        <begin position="1007"/>
        <end position="1016"/>
    </location>
</feature>
<feature type="compositionally biased region" description="Low complexity" evidence="1">
    <location>
        <begin position="440"/>
        <end position="464"/>
    </location>
</feature>
<dbReference type="PANTHER" id="PTHR33645">
    <property type="entry name" value="AMINOPEPTIDASE (DUF3754)"/>
    <property type="match status" value="1"/>
</dbReference>
<feature type="compositionally biased region" description="Low complexity" evidence="1">
    <location>
        <begin position="168"/>
        <end position="177"/>
    </location>
</feature>
<feature type="region of interest" description="Disordered" evidence="1">
    <location>
        <begin position="41"/>
        <end position="76"/>
    </location>
</feature>